<evidence type="ECO:0000313" key="3">
    <source>
        <dbReference type="Proteomes" id="UP000249547"/>
    </source>
</evidence>
<reference evidence="2 3" key="1">
    <citation type="submission" date="2018-06" db="EMBL/GenBank/DDBJ databases">
        <title>Genomic Encyclopedia of Archaeal and Bacterial Type Strains, Phase II (KMG-II): from individual species to whole genera.</title>
        <authorList>
            <person name="Goeker M."/>
        </authorList>
    </citation>
    <scope>NUCLEOTIDE SEQUENCE [LARGE SCALE GENOMIC DNA]</scope>
    <source>
        <strain evidence="2 3">DSM 23857</strain>
    </source>
</reference>
<dbReference type="EMBL" id="QLLL01000007">
    <property type="protein sequence ID" value="RAJ01725.1"/>
    <property type="molecule type" value="Genomic_DNA"/>
</dbReference>
<sequence>MHWTKASIICLLSTFFVLAAANSVTAQNNSPYSRYGIGELNNNQNAANRGMGGVSLGYTDAQVVNFVNPASYSKLLLTTFDVGVEGGVKTLSNQSENYRSGLGTISYLQLGVPIKRNWGMNFGLRPMSTVSYDISTSQERTFFDTLKVPVVNQYEGSGGIYQAYVGTGFAIGGFSAGVNVGYLFGNITNSTKALFPATSGITPSARSVRQSYSSFFYNVGIQYSIKLNKDMALTIGATGSTKQNLTTKTNTLEETLYYDASSNAYGSLDTSNYTVGAKGTTVYPATFGVGIMLAKNEKFQVGVDFNMGKWDDFRKNDQKDSVGNAWKLAIGGQVTPNARALTGYGNRITYRAGGFFGRDYIKLDGQNLPIFGVTVGAGLPVRRYNNYTNQYTVVNVAFEAGRRGNSSSTLKEASYRVVVGFTLSDIWFRRNAYR</sequence>
<feature type="signal peptide" evidence="1">
    <location>
        <begin position="1"/>
        <end position="26"/>
    </location>
</feature>
<proteinExistence type="predicted"/>
<dbReference type="OrthoDB" id="1491239at2"/>
<gene>
    <name evidence="2" type="ORF">LX64_03943</name>
</gene>
<evidence type="ECO:0008006" key="4">
    <source>
        <dbReference type="Google" id="ProtNLM"/>
    </source>
</evidence>
<keyword evidence="3" id="KW-1185">Reference proteome</keyword>
<dbReference type="RefSeq" id="WP_111599354.1">
    <property type="nucleotide sequence ID" value="NZ_QLLL01000007.1"/>
</dbReference>
<protein>
    <recommendedName>
        <fullName evidence="4">Long-subunit fatty acid transport protein</fullName>
    </recommendedName>
</protein>
<keyword evidence="1" id="KW-0732">Signal</keyword>
<dbReference type="Proteomes" id="UP000249547">
    <property type="component" value="Unassembled WGS sequence"/>
</dbReference>
<evidence type="ECO:0000256" key="1">
    <source>
        <dbReference type="SAM" id="SignalP"/>
    </source>
</evidence>
<name>A0A327QCK9_9BACT</name>
<comment type="caution">
    <text evidence="2">The sequence shown here is derived from an EMBL/GenBank/DDBJ whole genome shotgun (WGS) entry which is preliminary data.</text>
</comment>
<organism evidence="2 3">
    <name type="scientific">Chitinophaga skermanii</name>
    <dbReference type="NCBI Taxonomy" id="331697"/>
    <lineage>
        <taxon>Bacteria</taxon>
        <taxon>Pseudomonadati</taxon>
        <taxon>Bacteroidota</taxon>
        <taxon>Chitinophagia</taxon>
        <taxon>Chitinophagales</taxon>
        <taxon>Chitinophagaceae</taxon>
        <taxon>Chitinophaga</taxon>
    </lineage>
</organism>
<accession>A0A327QCK9</accession>
<dbReference type="Gene3D" id="2.40.160.60">
    <property type="entry name" value="Outer membrane protein transport protein (OMPP1/FadL/TodX)"/>
    <property type="match status" value="1"/>
</dbReference>
<feature type="chain" id="PRO_5016385199" description="Long-subunit fatty acid transport protein" evidence="1">
    <location>
        <begin position="27"/>
        <end position="434"/>
    </location>
</feature>
<evidence type="ECO:0000313" key="2">
    <source>
        <dbReference type="EMBL" id="RAJ01725.1"/>
    </source>
</evidence>
<dbReference type="SUPFAM" id="SSF56935">
    <property type="entry name" value="Porins"/>
    <property type="match status" value="1"/>
</dbReference>
<dbReference type="AlphaFoldDB" id="A0A327QCK9"/>